<gene>
    <name evidence="1" type="ORF">BGO89_04300</name>
</gene>
<dbReference type="InterPro" id="IPR011990">
    <property type="entry name" value="TPR-like_helical_dom_sf"/>
</dbReference>
<reference evidence="1 2" key="1">
    <citation type="submission" date="2016-09" db="EMBL/GenBank/DDBJ databases">
        <title>Genome-resolved meta-omics ties microbial dynamics to process performance in biotechnology for thiocyanate degradation.</title>
        <authorList>
            <person name="Kantor R.S."/>
            <person name="Huddy R.J."/>
            <person name="Iyer R."/>
            <person name="Thomas B.C."/>
            <person name="Brown C.T."/>
            <person name="Anantharaman K."/>
            <person name="Tringe S."/>
            <person name="Hettich R.L."/>
            <person name="Harrison S.T."/>
            <person name="Banfield J.F."/>
        </authorList>
    </citation>
    <scope>NUCLEOTIDE SEQUENCE [LARGE SCALE GENOMIC DNA]</scope>
    <source>
        <strain evidence="1">59-99</strain>
    </source>
</reference>
<dbReference type="SUPFAM" id="SSF48452">
    <property type="entry name" value="TPR-like"/>
    <property type="match status" value="1"/>
</dbReference>
<dbReference type="EMBL" id="MKVH01000003">
    <property type="protein sequence ID" value="OJX60791.1"/>
    <property type="molecule type" value="Genomic_DNA"/>
</dbReference>
<name>A0A1M3L5F6_9BACT</name>
<sequence length="352" mass="39707">MTTIIGLIRTGYEHWNDARALFEAGFELEERARVDLAELFLRRSIELDPVGNPGAYIALAWALQRSNAPREDEAAAILDEALARTNDPLVRTWHAATRPSPDEARPLFDAILADASFEITMSVANGLIWQGENDRAWELIREARTEIGSVEDAEALASYIGTLCALHRSGQANLDEQDVEPLLTQLQRLDPEKFATYSLAITYYRVLEDWHGALRVTEVALSAMPDEETMMWNRGDLFVRLGDDVHAEQWFLRAIGAKHTYSSARISLARLYERTGRVDDAVAIAREIPRTNADFLFGHFAAGGVLWRAGRHEEAMEMAREAADKLPPWAMNRIRSDESLNELYQRLSAQKL</sequence>
<organism evidence="1 2">
    <name type="scientific">Candidatus Kapaibacterium thiocyanatum</name>
    <dbReference type="NCBI Taxonomy" id="1895771"/>
    <lineage>
        <taxon>Bacteria</taxon>
        <taxon>Pseudomonadati</taxon>
        <taxon>Candidatus Kapaibacteriota</taxon>
        <taxon>Candidatus Kapaibacteriia</taxon>
        <taxon>Candidatus Kapaibacteriales</taxon>
        <taxon>Candidatus Kapaibacteriaceae</taxon>
        <taxon>Candidatus Kapaibacterium</taxon>
    </lineage>
</organism>
<dbReference type="PANTHER" id="PTHR44998">
    <property type="match status" value="1"/>
</dbReference>
<dbReference type="Pfam" id="PF13432">
    <property type="entry name" value="TPR_16"/>
    <property type="match status" value="1"/>
</dbReference>
<dbReference type="AlphaFoldDB" id="A0A1M3L5F6"/>
<proteinExistence type="predicted"/>
<dbReference type="PANTHER" id="PTHR44998:SF1">
    <property type="entry name" value="UDP-N-ACETYLGLUCOSAMINE--PEPTIDE N-ACETYLGLUCOSAMINYLTRANSFERASE 110 KDA SUBUNIT"/>
    <property type="match status" value="1"/>
</dbReference>
<dbReference type="STRING" id="1895771.BGO89_04300"/>
<comment type="caution">
    <text evidence="1">The sequence shown here is derived from an EMBL/GenBank/DDBJ whole genome shotgun (WGS) entry which is preliminary data.</text>
</comment>
<evidence type="ECO:0008006" key="3">
    <source>
        <dbReference type="Google" id="ProtNLM"/>
    </source>
</evidence>
<dbReference type="Gene3D" id="1.25.40.10">
    <property type="entry name" value="Tetratricopeptide repeat domain"/>
    <property type="match status" value="2"/>
</dbReference>
<evidence type="ECO:0000313" key="1">
    <source>
        <dbReference type="EMBL" id="OJX60791.1"/>
    </source>
</evidence>
<protein>
    <recommendedName>
        <fullName evidence="3">MalT-like TPR region domain-containing protein</fullName>
    </recommendedName>
</protein>
<evidence type="ECO:0000313" key="2">
    <source>
        <dbReference type="Proteomes" id="UP000184233"/>
    </source>
</evidence>
<accession>A0A1M3L5F6</accession>
<dbReference type="Proteomes" id="UP000184233">
    <property type="component" value="Unassembled WGS sequence"/>
</dbReference>